<proteinExistence type="predicted"/>
<dbReference type="InterPro" id="IPR055206">
    <property type="entry name" value="DEXQc_SUV3"/>
</dbReference>
<dbReference type="InterPro" id="IPR044774">
    <property type="entry name" value="Suv3_DEXQc"/>
</dbReference>
<keyword evidence="6" id="KW-0378">Hydrolase</keyword>
<keyword evidence="8" id="KW-0067">ATP-binding</keyword>
<dbReference type="Gene3D" id="1.20.272.40">
    <property type="match status" value="1"/>
</dbReference>
<evidence type="ECO:0000256" key="7">
    <source>
        <dbReference type="ARBA" id="ARBA00022806"/>
    </source>
</evidence>
<dbReference type="PROSITE" id="PS51192">
    <property type="entry name" value="HELICASE_ATP_BIND_1"/>
    <property type="match status" value="1"/>
</dbReference>
<dbReference type="Pfam" id="PF00271">
    <property type="entry name" value="Helicase_C"/>
    <property type="match status" value="1"/>
</dbReference>
<keyword evidence="7" id="KW-0347">Helicase</keyword>
<evidence type="ECO:0000256" key="11">
    <source>
        <dbReference type="ARBA" id="ARBA00047984"/>
    </source>
</evidence>
<dbReference type="CDD" id="cd18805">
    <property type="entry name" value="SF2_C_suv3"/>
    <property type="match status" value="1"/>
</dbReference>
<dbReference type="InterPro" id="IPR001650">
    <property type="entry name" value="Helicase_C-like"/>
</dbReference>
<evidence type="ECO:0000313" key="16">
    <source>
        <dbReference type="Proteomes" id="UP000245591"/>
    </source>
</evidence>
<dbReference type="EC" id="3.6.4.13" evidence="4"/>
<evidence type="ECO:0000256" key="4">
    <source>
        <dbReference type="ARBA" id="ARBA00012552"/>
    </source>
</evidence>
<keyword evidence="10" id="KW-0496">Mitochondrion</keyword>
<dbReference type="PANTHER" id="PTHR12131:SF1">
    <property type="entry name" value="ATP-DEPENDENT RNA HELICASE SUPV3L1, MITOCHONDRIAL-RELATED"/>
    <property type="match status" value="1"/>
</dbReference>
<feature type="domain" description="Helicase ATP-binding" evidence="13">
    <location>
        <begin position="203"/>
        <end position="336"/>
    </location>
</feature>
<dbReference type="FunFam" id="3.40.50.300:FF:000269">
    <property type="entry name" value="ATP-dependent RNA helicase SUPV3L1, mitochondrial"/>
    <property type="match status" value="1"/>
</dbReference>
<evidence type="ECO:0000256" key="8">
    <source>
        <dbReference type="ARBA" id="ARBA00022840"/>
    </source>
</evidence>
<dbReference type="AlphaFoldDB" id="A0A2U1J3B3"/>
<evidence type="ECO:0000313" key="15">
    <source>
        <dbReference type="EMBL" id="PVZ99575.1"/>
    </source>
</evidence>
<name>A0A2U1J3B3_SMIAN</name>
<organism evidence="15 16">
    <name type="scientific">Smittium angustum</name>
    <dbReference type="NCBI Taxonomy" id="133377"/>
    <lineage>
        <taxon>Eukaryota</taxon>
        <taxon>Fungi</taxon>
        <taxon>Fungi incertae sedis</taxon>
        <taxon>Zoopagomycota</taxon>
        <taxon>Kickxellomycotina</taxon>
        <taxon>Harpellomycetes</taxon>
        <taxon>Harpellales</taxon>
        <taxon>Legeriomycetaceae</taxon>
        <taxon>Smittium</taxon>
    </lineage>
</organism>
<dbReference type="Proteomes" id="UP000245591">
    <property type="component" value="Unassembled WGS sequence"/>
</dbReference>
<gene>
    <name evidence="15" type="ORF">BB558_004402</name>
</gene>
<dbReference type="GO" id="GO:0003724">
    <property type="term" value="F:RNA helicase activity"/>
    <property type="evidence" value="ECO:0007669"/>
    <property type="project" value="UniProtKB-EC"/>
</dbReference>
<evidence type="ECO:0000256" key="9">
    <source>
        <dbReference type="ARBA" id="ARBA00022946"/>
    </source>
</evidence>
<dbReference type="Pfam" id="PF18147">
    <property type="entry name" value="Suv3_C_1"/>
    <property type="match status" value="1"/>
</dbReference>
<keyword evidence="16" id="KW-1185">Reference proteome</keyword>
<comment type="subcellular location">
    <subcellularLocation>
        <location evidence="3">Mitochondrion</location>
    </subcellularLocation>
</comment>
<evidence type="ECO:0000259" key="14">
    <source>
        <dbReference type="PROSITE" id="PS51194"/>
    </source>
</evidence>
<evidence type="ECO:0000256" key="6">
    <source>
        <dbReference type="ARBA" id="ARBA00022801"/>
    </source>
</evidence>
<protein>
    <recommendedName>
        <fullName evidence="4">RNA helicase</fullName>
        <ecNumber evidence="4">3.6.4.13</ecNumber>
    </recommendedName>
</protein>
<comment type="cofactor">
    <cofactor evidence="1">
        <name>Mn(2+)</name>
        <dbReference type="ChEBI" id="CHEBI:29035"/>
    </cofactor>
</comment>
<evidence type="ECO:0000256" key="3">
    <source>
        <dbReference type="ARBA" id="ARBA00004173"/>
    </source>
</evidence>
<dbReference type="SUPFAM" id="SSF52540">
    <property type="entry name" value="P-loop containing nucleoside triphosphate hydrolases"/>
    <property type="match status" value="1"/>
</dbReference>
<dbReference type="PANTHER" id="PTHR12131">
    <property type="entry name" value="ATP-DEPENDENT RNA AND DNA HELICASE"/>
    <property type="match status" value="1"/>
</dbReference>
<accession>A0A2U1J3B3</accession>
<comment type="caution">
    <text evidence="15">The sequence shown here is derived from an EMBL/GenBank/DDBJ whole genome shotgun (WGS) entry which is preliminary data.</text>
</comment>
<dbReference type="PROSITE" id="PS51194">
    <property type="entry name" value="HELICASE_CTER"/>
    <property type="match status" value="1"/>
</dbReference>
<dbReference type="EMBL" id="MBFU01000430">
    <property type="protein sequence ID" value="PVZ99575.1"/>
    <property type="molecule type" value="Genomic_DNA"/>
</dbReference>
<feature type="domain" description="Helicase C-terminal" evidence="14">
    <location>
        <begin position="378"/>
        <end position="536"/>
    </location>
</feature>
<keyword evidence="9" id="KW-0809">Transit peptide</keyword>
<sequence>MLSRNIALKGLTGRYIPINTSKTCFRQFHVNSFLCRIAKGPYKGKNKKNETDTTKSTNPISFFEEPNSKNPRNRERKFVSRAGLFSPETDISDDIIAIKRNSALRFLFSKECEKRCNFVGVPTSFFTKHIRDFVFKSKNEKIPRLSIKSYRIALDRDGSDVGESLVMNSFFEYLATVSQNELPRFHKLRSICDLRNIHNFFPNARKLNRKIIMHVGPTNSGKTYQALKRLQEAKSGIYCSPLRLLAHEVYTRMNDSGKPCELITGEDRRPPTAGIMFKDEVTDSSGTAVIPMVSSTIEMVNVLRSFEVAVIDEIQMLQDTQRGFGWTTALLGLQASEIHLCGEETAVPIIKKIFSKTNEDVEVNVYERLSKLTVADSSIKENWKKVKEGDCIVSFSRKGIFEIKNQIEKKTNHKCAVIYGGLPPENRSKQAEIFNDPTSGYNVLVASDAVGMGLNLKIKRIIFESLKKFDGHSFRSLSVSQTKQIGGRAGRYNVGYDMGVVTTFKESEMPKLKSMMSAVPDHISAAGILPPTELLERISYSFPNEPLSSVATAFSDLASYTDEYFMCDIKGQRFTLDLIAHENLSLRQFYTFMYAPVSHRDETCVQMASRFAKFLASNTECRVCNVMNIPTASPKTKTELLFHFSNVFTDTEKAIECKNALEDLIQKGLK</sequence>
<dbReference type="GO" id="GO:0016787">
    <property type="term" value="F:hydrolase activity"/>
    <property type="evidence" value="ECO:0007669"/>
    <property type="project" value="UniProtKB-KW"/>
</dbReference>
<dbReference type="GO" id="GO:0000965">
    <property type="term" value="P:mitochondrial RNA 3'-end processing"/>
    <property type="evidence" value="ECO:0007669"/>
    <property type="project" value="TreeGrafter"/>
</dbReference>
<dbReference type="SMART" id="SM00490">
    <property type="entry name" value="HELICc"/>
    <property type="match status" value="1"/>
</dbReference>
<evidence type="ECO:0000256" key="1">
    <source>
        <dbReference type="ARBA" id="ARBA00001936"/>
    </source>
</evidence>
<evidence type="ECO:0000256" key="12">
    <source>
        <dbReference type="SAM" id="MobiDB-lite"/>
    </source>
</evidence>
<evidence type="ECO:0000256" key="10">
    <source>
        <dbReference type="ARBA" id="ARBA00023128"/>
    </source>
</evidence>
<dbReference type="GO" id="GO:0005524">
    <property type="term" value="F:ATP binding"/>
    <property type="evidence" value="ECO:0007669"/>
    <property type="project" value="UniProtKB-KW"/>
</dbReference>
<keyword evidence="5" id="KW-0547">Nucleotide-binding</keyword>
<dbReference type="CDD" id="cd17913">
    <property type="entry name" value="DEXQc_Suv3"/>
    <property type="match status" value="1"/>
</dbReference>
<evidence type="ECO:0000259" key="13">
    <source>
        <dbReference type="PROSITE" id="PS51192"/>
    </source>
</evidence>
<dbReference type="InterPro" id="IPR027417">
    <property type="entry name" value="P-loop_NTPase"/>
</dbReference>
<dbReference type="Pfam" id="PF22527">
    <property type="entry name" value="DEXQc_Suv3"/>
    <property type="match status" value="1"/>
</dbReference>
<evidence type="ECO:0000256" key="5">
    <source>
        <dbReference type="ARBA" id="ARBA00022741"/>
    </source>
</evidence>
<dbReference type="InterPro" id="IPR050699">
    <property type="entry name" value="RNA-DNA_Helicase"/>
</dbReference>
<evidence type="ECO:0000256" key="2">
    <source>
        <dbReference type="ARBA" id="ARBA00001946"/>
    </source>
</evidence>
<comment type="cofactor">
    <cofactor evidence="2">
        <name>Mg(2+)</name>
        <dbReference type="ChEBI" id="CHEBI:18420"/>
    </cofactor>
</comment>
<dbReference type="InterPro" id="IPR014001">
    <property type="entry name" value="Helicase_ATP-bd"/>
</dbReference>
<dbReference type="FunFam" id="3.40.50.300:FF:000957">
    <property type="entry name" value="ATP-dependent RNA helicase SUV3L, mitochondrial"/>
    <property type="match status" value="1"/>
</dbReference>
<feature type="region of interest" description="Disordered" evidence="12">
    <location>
        <begin position="44"/>
        <end position="74"/>
    </location>
</feature>
<comment type="catalytic activity">
    <reaction evidence="11">
        <text>ATP + H2O = ADP + phosphate + H(+)</text>
        <dbReference type="Rhea" id="RHEA:13065"/>
        <dbReference type="ChEBI" id="CHEBI:15377"/>
        <dbReference type="ChEBI" id="CHEBI:15378"/>
        <dbReference type="ChEBI" id="CHEBI:30616"/>
        <dbReference type="ChEBI" id="CHEBI:43474"/>
        <dbReference type="ChEBI" id="CHEBI:456216"/>
        <dbReference type="EC" id="3.6.4.13"/>
    </reaction>
</comment>
<dbReference type="Gene3D" id="3.40.50.300">
    <property type="entry name" value="P-loop containing nucleotide triphosphate hydrolases"/>
    <property type="match status" value="2"/>
</dbReference>
<reference evidence="15 16" key="1">
    <citation type="journal article" date="2018" name="MBio">
        <title>Comparative Genomics Reveals the Core Gene Toolbox for the Fungus-Insect Symbiosis.</title>
        <authorList>
            <person name="Wang Y."/>
            <person name="Stata M."/>
            <person name="Wang W."/>
            <person name="Stajich J.E."/>
            <person name="White M.M."/>
            <person name="Moncalvo J.M."/>
        </authorList>
    </citation>
    <scope>NUCLEOTIDE SEQUENCE [LARGE SCALE GENOMIC DNA]</scope>
    <source>
        <strain evidence="15 16">AUS-126-30</strain>
    </source>
</reference>
<dbReference type="GO" id="GO:0045025">
    <property type="term" value="C:mitochondrial degradosome"/>
    <property type="evidence" value="ECO:0007669"/>
    <property type="project" value="TreeGrafter"/>
</dbReference>
<dbReference type="InterPro" id="IPR041082">
    <property type="entry name" value="Suv3_C_1"/>
</dbReference>